<reference evidence="1 2" key="1">
    <citation type="submission" date="2019-12" db="EMBL/GenBank/DDBJ databases">
        <authorList>
            <person name="Zhang Y.-J."/>
        </authorList>
    </citation>
    <scope>NUCLEOTIDE SEQUENCE [LARGE SCALE GENOMIC DNA]</scope>
    <source>
        <strain evidence="1 2">H18S-6</strain>
    </source>
</reference>
<accession>A0A6A4RKB5</accession>
<dbReference type="EMBL" id="WSFO01000005">
    <property type="protein sequence ID" value="KAE9629986.1"/>
    <property type="molecule type" value="Genomic_DNA"/>
</dbReference>
<dbReference type="AlphaFoldDB" id="A0A6A4RKB5"/>
<gene>
    <name evidence="1" type="ORF">GP644_09845</name>
</gene>
<sequence length="158" mass="17143">MNQQTSLRGGATVGTLSELAPIETAAVRHLRQWFASPETRLEMRDDVTNLLGPELSEVALETFGQLCMLCVQYGRRPLIRHGIKCACLGADENCFANMIAAAADGQVDDTLLFASLIVRPAVARQLLPLASEFGYLLRQMTSATPPSPARQSTSTTLH</sequence>
<evidence type="ECO:0000313" key="2">
    <source>
        <dbReference type="Proteomes" id="UP000441586"/>
    </source>
</evidence>
<dbReference type="Proteomes" id="UP000441586">
    <property type="component" value="Unassembled WGS sequence"/>
</dbReference>
<protein>
    <submittedName>
        <fullName evidence="1">Uncharacterized protein</fullName>
    </submittedName>
</protein>
<dbReference type="RefSeq" id="WP_158979148.1">
    <property type="nucleotide sequence ID" value="NZ_WSFO01000005.1"/>
</dbReference>
<name>A0A6A4RKB5_9RHOB</name>
<evidence type="ECO:0000313" key="1">
    <source>
        <dbReference type="EMBL" id="KAE9629986.1"/>
    </source>
</evidence>
<comment type="caution">
    <text evidence="1">The sequence shown here is derived from an EMBL/GenBank/DDBJ whole genome shotgun (WGS) entry which is preliminary data.</text>
</comment>
<proteinExistence type="predicted"/>
<organism evidence="1 2">
    <name type="scientific">Parasedimentitalea maritima</name>
    <dbReference type="NCBI Taxonomy" id="2578117"/>
    <lineage>
        <taxon>Bacteria</taxon>
        <taxon>Pseudomonadati</taxon>
        <taxon>Pseudomonadota</taxon>
        <taxon>Alphaproteobacteria</taxon>
        <taxon>Rhodobacterales</taxon>
        <taxon>Paracoccaceae</taxon>
        <taxon>Parasedimentitalea</taxon>
    </lineage>
</organism>